<evidence type="ECO:0000256" key="9">
    <source>
        <dbReference type="RuleBase" id="RU369079"/>
    </source>
</evidence>
<keyword evidence="3" id="KW-1003">Cell membrane</keyword>
<evidence type="ECO:0000256" key="2">
    <source>
        <dbReference type="ARBA" id="ARBA00022448"/>
    </source>
</evidence>
<keyword evidence="12" id="KW-1185">Reference proteome</keyword>
<comment type="caution">
    <text evidence="11">The sequence shown here is derived from an EMBL/GenBank/DDBJ whole genome shotgun (WGS) entry which is preliminary data.</text>
</comment>
<reference evidence="12" key="1">
    <citation type="journal article" date="2019" name="Int. J. Syst. Evol. Microbiol.">
        <title>The Global Catalogue of Microorganisms (GCM) 10K type strain sequencing project: providing services to taxonomists for standard genome sequencing and annotation.</title>
        <authorList>
            <consortium name="The Broad Institute Genomics Platform"/>
            <consortium name="The Broad Institute Genome Sequencing Center for Infectious Disease"/>
            <person name="Wu L."/>
            <person name="Ma J."/>
        </authorList>
    </citation>
    <scope>NUCLEOTIDE SEQUENCE [LARGE SCALE GENOMIC DNA]</scope>
    <source>
        <strain evidence="12">NBRC 109341</strain>
    </source>
</reference>
<keyword evidence="7 9" id="KW-0472">Membrane</keyword>
<dbReference type="PANTHER" id="PTHR35011:SF2">
    <property type="entry name" value="2,3-DIKETO-L-GULONATE TRAP TRANSPORTER SMALL PERMEASE PROTEIN YIAM"/>
    <property type="match status" value="1"/>
</dbReference>
<evidence type="ECO:0000259" key="10">
    <source>
        <dbReference type="Pfam" id="PF04290"/>
    </source>
</evidence>
<evidence type="ECO:0000313" key="11">
    <source>
        <dbReference type="EMBL" id="GLS15984.1"/>
    </source>
</evidence>
<evidence type="ECO:0000256" key="1">
    <source>
        <dbReference type="ARBA" id="ARBA00004429"/>
    </source>
</evidence>
<feature type="transmembrane region" description="Helical" evidence="9">
    <location>
        <begin position="21"/>
        <end position="46"/>
    </location>
</feature>
<evidence type="ECO:0000256" key="7">
    <source>
        <dbReference type="ARBA" id="ARBA00023136"/>
    </source>
</evidence>
<dbReference type="Pfam" id="PF04290">
    <property type="entry name" value="DctQ"/>
    <property type="match status" value="1"/>
</dbReference>
<sequence>MSASPSSPPAPRLLRWLQLGANHVLVLMMATMFVSFILQIGFRYISNKPLAWTDEVCVLMWLWGILWGAAFVMSNRDDIRFDVLTSHVPRGVRRALTVVVSAAVVVILLLSLPASWSYVSFMKVEDSAALGIRMDFFFSIYIAFVVAMVVRHAWLGIDALRNRLFDDEPAAEVAKEAA</sequence>
<evidence type="ECO:0000256" key="3">
    <source>
        <dbReference type="ARBA" id="ARBA00022475"/>
    </source>
</evidence>
<dbReference type="PANTHER" id="PTHR35011">
    <property type="entry name" value="2,3-DIKETO-L-GULONATE TRAP TRANSPORTER SMALL PERMEASE PROTEIN YIAM"/>
    <property type="match status" value="1"/>
</dbReference>
<keyword evidence="5 9" id="KW-0812">Transmembrane</keyword>
<feature type="transmembrane region" description="Helical" evidence="9">
    <location>
        <begin position="136"/>
        <end position="154"/>
    </location>
</feature>
<evidence type="ECO:0000256" key="8">
    <source>
        <dbReference type="ARBA" id="ARBA00038436"/>
    </source>
</evidence>
<name>A0ABQ6C769_9BURK</name>
<comment type="subcellular location">
    <subcellularLocation>
        <location evidence="1 9">Cell inner membrane</location>
        <topology evidence="1 9">Multi-pass membrane protein</topology>
    </subcellularLocation>
</comment>
<evidence type="ECO:0000256" key="6">
    <source>
        <dbReference type="ARBA" id="ARBA00022989"/>
    </source>
</evidence>
<keyword evidence="6 9" id="KW-1133">Transmembrane helix</keyword>
<feature type="transmembrane region" description="Helical" evidence="9">
    <location>
        <begin position="95"/>
        <end position="116"/>
    </location>
</feature>
<evidence type="ECO:0000256" key="5">
    <source>
        <dbReference type="ARBA" id="ARBA00022692"/>
    </source>
</evidence>
<keyword evidence="4 9" id="KW-0997">Cell inner membrane</keyword>
<keyword evidence="2 9" id="KW-0813">Transport</keyword>
<organism evidence="11 12">
    <name type="scientific">Hydrogenophaga electricum</name>
    <dbReference type="NCBI Taxonomy" id="1230953"/>
    <lineage>
        <taxon>Bacteria</taxon>
        <taxon>Pseudomonadati</taxon>
        <taxon>Pseudomonadota</taxon>
        <taxon>Betaproteobacteria</taxon>
        <taxon>Burkholderiales</taxon>
        <taxon>Comamonadaceae</taxon>
        <taxon>Hydrogenophaga</taxon>
    </lineage>
</organism>
<dbReference type="InterPro" id="IPR007387">
    <property type="entry name" value="TRAP_DctQ"/>
</dbReference>
<protein>
    <recommendedName>
        <fullName evidence="9">TRAP transporter small permease protein</fullName>
    </recommendedName>
</protein>
<proteinExistence type="inferred from homology"/>
<comment type="similarity">
    <text evidence="8 9">Belongs to the TRAP transporter small permease family.</text>
</comment>
<dbReference type="Proteomes" id="UP001156903">
    <property type="component" value="Unassembled WGS sequence"/>
</dbReference>
<feature type="domain" description="Tripartite ATP-independent periplasmic transporters DctQ component" evidence="10">
    <location>
        <begin position="32"/>
        <end position="153"/>
    </location>
</feature>
<evidence type="ECO:0000313" key="12">
    <source>
        <dbReference type="Proteomes" id="UP001156903"/>
    </source>
</evidence>
<dbReference type="EMBL" id="BSPB01000040">
    <property type="protein sequence ID" value="GLS15984.1"/>
    <property type="molecule type" value="Genomic_DNA"/>
</dbReference>
<gene>
    <name evidence="11" type="ORF">GCM10007935_34210</name>
</gene>
<dbReference type="RefSeq" id="WP_234267410.1">
    <property type="nucleotide sequence ID" value="NZ_BSPB01000040.1"/>
</dbReference>
<dbReference type="InterPro" id="IPR055348">
    <property type="entry name" value="DctQ"/>
</dbReference>
<comment type="function">
    <text evidence="9">Part of the tripartite ATP-independent periplasmic (TRAP) transport system.</text>
</comment>
<comment type="subunit">
    <text evidence="9">The complex comprises the extracytoplasmic solute receptor protein and the two transmembrane proteins.</text>
</comment>
<feature type="transmembrane region" description="Helical" evidence="9">
    <location>
        <begin position="58"/>
        <end position="74"/>
    </location>
</feature>
<evidence type="ECO:0000256" key="4">
    <source>
        <dbReference type="ARBA" id="ARBA00022519"/>
    </source>
</evidence>
<accession>A0ABQ6C769</accession>